<dbReference type="AlphaFoldDB" id="A0A1X7UB75"/>
<dbReference type="InParanoid" id="A0A1X7UB75"/>
<sequence length="74" mass="8358">MVAGWSAGATAALLTIWEDENVQEQLDGVTKIFQYIKKFDQNLSNKASIIIGNNAKLNSRTYIMQNKYKTFISL</sequence>
<protein>
    <submittedName>
        <fullName evidence="1">Uncharacterized protein</fullName>
    </submittedName>
</protein>
<organism evidence="1">
    <name type="scientific">Amphimedon queenslandica</name>
    <name type="common">Sponge</name>
    <dbReference type="NCBI Taxonomy" id="400682"/>
    <lineage>
        <taxon>Eukaryota</taxon>
        <taxon>Metazoa</taxon>
        <taxon>Porifera</taxon>
        <taxon>Demospongiae</taxon>
        <taxon>Heteroscleromorpha</taxon>
        <taxon>Haplosclerida</taxon>
        <taxon>Niphatidae</taxon>
        <taxon>Amphimedon</taxon>
    </lineage>
</organism>
<evidence type="ECO:0000313" key="1">
    <source>
        <dbReference type="EnsemblMetazoa" id="Aqu2.1.24706_001"/>
    </source>
</evidence>
<accession>A0A1X7UB75</accession>
<proteinExistence type="predicted"/>
<dbReference type="EnsemblMetazoa" id="Aqu2.1.24706_001">
    <property type="protein sequence ID" value="Aqu2.1.24706_001"/>
    <property type="gene ID" value="Aqu2.1.24706"/>
</dbReference>
<reference evidence="1" key="1">
    <citation type="submission" date="2017-05" db="UniProtKB">
        <authorList>
            <consortium name="EnsemblMetazoa"/>
        </authorList>
    </citation>
    <scope>IDENTIFICATION</scope>
</reference>
<name>A0A1X7UB75_AMPQE</name>